<name>A0AA85AQ00_9TREM</name>
<dbReference type="WBParaSite" id="SMTH1_100260.3">
    <property type="protein sequence ID" value="SMTH1_100260.3"/>
    <property type="gene ID" value="SMTH1_100260"/>
</dbReference>
<dbReference type="AlphaFoldDB" id="A0AA85AQ00"/>
<keyword evidence="1" id="KW-0472">Membrane</keyword>
<accession>A0AA85AQ00</accession>
<reference evidence="3 4" key="1">
    <citation type="submission" date="2023-11" db="UniProtKB">
        <authorList>
            <consortium name="WormBaseParasite"/>
        </authorList>
    </citation>
    <scope>IDENTIFICATION</scope>
</reference>
<sequence>MLFTDLKSDNNEEKCNQFKTFPEEDIRDLDDLIAKKYMNIKSFKRECLCTNSLREMLMNNIFRKEIWWFSTILNKIMFDSVHYIVIIILV</sequence>
<proteinExistence type="predicted"/>
<dbReference type="WBParaSite" id="SMTH1_100260.1">
    <property type="protein sequence ID" value="SMTH1_100260.1"/>
    <property type="gene ID" value="SMTH1_100260"/>
</dbReference>
<keyword evidence="1" id="KW-0812">Transmembrane</keyword>
<evidence type="ECO:0000313" key="4">
    <source>
        <dbReference type="WBParaSite" id="SMTH1_100260.2"/>
    </source>
</evidence>
<protein>
    <submittedName>
        <fullName evidence="3 4">Uncharacterized protein</fullName>
    </submittedName>
</protein>
<dbReference type="Proteomes" id="UP000050791">
    <property type="component" value="Unassembled WGS sequence"/>
</dbReference>
<evidence type="ECO:0000256" key="1">
    <source>
        <dbReference type="SAM" id="Phobius"/>
    </source>
</evidence>
<dbReference type="WBParaSite" id="SMTH1_100260.2">
    <property type="protein sequence ID" value="SMTH1_100260.2"/>
    <property type="gene ID" value="SMTH1_100260"/>
</dbReference>
<keyword evidence="1" id="KW-1133">Transmembrane helix</keyword>
<organism evidence="2 4">
    <name type="scientific">Schistosoma mattheei</name>
    <dbReference type="NCBI Taxonomy" id="31246"/>
    <lineage>
        <taxon>Eukaryota</taxon>
        <taxon>Metazoa</taxon>
        <taxon>Spiralia</taxon>
        <taxon>Lophotrochozoa</taxon>
        <taxon>Platyhelminthes</taxon>
        <taxon>Trematoda</taxon>
        <taxon>Digenea</taxon>
        <taxon>Strigeidida</taxon>
        <taxon>Schistosomatoidea</taxon>
        <taxon>Schistosomatidae</taxon>
        <taxon>Schistosoma</taxon>
    </lineage>
</organism>
<feature type="transmembrane region" description="Helical" evidence="1">
    <location>
        <begin position="66"/>
        <end position="89"/>
    </location>
</feature>
<evidence type="ECO:0000313" key="2">
    <source>
        <dbReference type="Proteomes" id="UP000050791"/>
    </source>
</evidence>
<evidence type="ECO:0000313" key="3">
    <source>
        <dbReference type="WBParaSite" id="SMTH1_100260.1"/>
    </source>
</evidence>